<keyword evidence="1" id="KW-0732">Signal</keyword>
<gene>
    <name evidence="3" type="ORF">G4V63_05450</name>
</gene>
<proteinExistence type="predicted"/>
<dbReference type="EMBL" id="JAAMRR010000279">
    <property type="protein sequence ID" value="NGX94680.1"/>
    <property type="molecule type" value="Genomic_DNA"/>
</dbReference>
<feature type="signal peptide" evidence="1">
    <location>
        <begin position="1"/>
        <end position="26"/>
    </location>
</feature>
<accession>A0A7C9REB3</accession>
<dbReference type="InterPro" id="IPR018637">
    <property type="entry name" value="DUF2059"/>
</dbReference>
<dbReference type="Proteomes" id="UP000480266">
    <property type="component" value="Unassembled WGS sequence"/>
</dbReference>
<organism evidence="3 4">
    <name type="scientific">Candidatus Afipia apatlaquensis</name>
    <dbReference type="NCBI Taxonomy" id="2712852"/>
    <lineage>
        <taxon>Bacteria</taxon>
        <taxon>Pseudomonadati</taxon>
        <taxon>Pseudomonadota</taxon>
        <taxon>Alphaproteobacteria</taxon>
        <taxon>Hyphomicrobiales</taxon>
        <taxon>Nitrobacteraceae</taxon>
        <taxon>Afipia</taxon>
    </lineage>
</organism>
<evidence type="ECO:0000313" key="3">
    <source>
        <dbReference type="EMBL" id="NGX94680.1"/>
    </source>
</evidence>
<sequence length="168" mass="18363">MRKFSNVLLAAGAVLGLMLGSAVAQAPKPPSAAAIGYAKEILTSKNVSAIYQGAVPGLVQRTKDVLLQSNLNYQKDLNEVAVQVAKDLAGREKEIGEEMARIYATAFTEQELKELAAFYKSPLGVKVIAQEPVAFNAARQYMDQWAQKFGEEINGKFRAEMKKRGKEI</sequence>
<dbReference type="AlphaFoldDB" id="A0A7C9REB3"/>
<dbReference type="Pfam" id="PF09832">
    <property type="entry name" value="DUF2059"/>
    <property type="match status" value="1"/>
</dbReference>
<evidence type="ECO:0000313" key="4">
    <source>
        <dbReference type="Proteomes" id="UP000480266"/>
    </source>
</evidence>
<evidence type="ECO:0000256" key="1">
    <source>
        <dbReference type="SAM" id="SignalP"/>
    </source>
</evidence>
<reference evidence="3" key="1">
    <citation type="submission" date="2020-02" db="EMBL/GenBank/DDBJ databases">
        <title>Draft genome sequence of Candidatus Afipia apatlaquensis IBT-C3, a potential strain for decolorization of textile dyes.</title>
        <authorList>
            <person name="Sanchez-Reyes A."/>
            <person name="Breton-Deval L."/>
            <person name="Mangelson H."/>
            <person name="Sanchez-Flores A."/>
        </authorList>
    </citation>
    <scope>NUCLEOTIDE SEQUENCE [LARGE SCALE GENOMIC DNA]</scope>
    <source>
        <strain evidence="3">IBT-C3</strain>
    </source>
</reference>
<keyword evidence="4" id="KW-1185">Reference proteome</keyword>
<feature type="domain" description="DUF2059" evidence="2">
    <location>
        <begin position="94"/>
        <end position="150"/>
    </location>
</feature>
<comment type="caution">
    <text evidence="3">The sequence shown here is derived from an EMBL/GenBank/DDBJ whole genome shotgun (WGS) entry which is preliminary data.</text>
</comment>
<name>A0A7C9REB3_9BRAD</name>
<protein>
    <submittedName>
        <fullName evidence="3">DUF2059 domain-containing protein</fullName>
    </submittedName>
</protein>
<evidence type="ECO:0000259" key="2">
    <source>
        <dbReference type="Pfam" id="PF09832"/>
    </source>
</evidence>
<feature type="chain" id="PRO_5028978878" evidence="1">
    <location>
        <begin position="27"/>
        <end position="168"/>
    </location>
</feature>